<evidence type="ECO:0000259" key="2">
    <source>
        <dbReference type="PROSITE" id="PS50853"/>
    </source>
</evidence>
<feature type="signal peptide" evidence="1">
    <location>
        <begin position="1"/>
        <end position="21"/>
    </location>
</feature>
<dbReference type="InterPro" id="IPR003961">
    <property type="entry name" value="FN3_dom"/>
</dbReference>
<dbReference type="SUPFAM" id="SSF49265">
    <property type="entry name" value="Fibronectin type III"/>
    <property type="match status" value="1"/>
</dbReference>
<dbReference type="STRING" id="667015.Bacsa_2389"/>
<gene>
    <name evidence="3" type="ordered locus">Bacsa_2389</name>
</gene>
<dbReference type="InterPro" id="IPR036116">
    <property type="entry name" value="FN3_sf"/>
</dbReference>
<keyword evidence="4" id="KW-1185">Reference proteome</keyword>
<dbReference type="EMBL" id="CP002530">
    <property type="protein sequence ID" value="ADY36936.1"/>
    <property type="molecule type" value="Genomic_DNA"/>
</dbReference>
<organism evidence="3 4">
    <name type="scientific">Phocaeicola salanitronis (strain DSM 18170 / JCM 13657 / CCUG 60908 / BL78)</name>
    <name type="common">Bacteroides salanitronis</name>
    <dbReference type="NCBI Taxonomy" id="667015"/>
    <lineage>
        <taxon>Bacteria</taxon>
        <taxon>Pseudomonadati</taxon>
        <taxon>Bacteroidota</taxon>
        <taxon>Bacteroidia</taxon>
        <taxon>Bacteroidales</taxon>
        <taxon>Bacteroidaceae</taxon>
        <taxon>Phocaeicola</taxon>
    </lineage>
</organism>
<evidence type="ECO:0000256" key="1">
    <source>
        <dbReference type="SAM" id="SignalP"/>
    </source>
</evidence>
<proteinExistence type="predicted"/>
<accession>F0R7A9</accession>
<dbReference type="Gene3D" id="2.160.20.10">
    <property type="entry name" value="Single-stranded right-handed beta-helix, Pectin lyase-like"/>
    <property type="match status" value="1"/>
</dbReference>
<dbReference type="KEGG" id="bsa:Bacsa_2389"/>
<sequence length="589" mass="64317">MKLKKYLVMMLLAGAVSYTFTACSDDETLGDAPRMFRPVATLTVEQNNIVVDWENIKGATNYDLELYKVIGTDETTGESIYEETPCETGTCTESPYTFSNLDWDERYIVRISCSGGDKSSEQYETTEASVTYLTKLTGIRSIDNAVRITWDQGGSVIKVFKVEEGEKVTEDPATTPDETAVGDVRLVEVSDEDYAAGTIDIVGLNSETAYTFTAYSDADVQDNSTYAGKQSIETTAPEDFDAMFGDNYLDIRNYDEEHAVDTLKSDEFWAQVREGMTIILRGDFEYKISSDIQFDKSVNFMTGATLGGNARFISSGGMQCAKGATVGSVTFNNVDFYSDKAIPGGGYEVKDTNNKGFGGRQVFNENGTGSTLGSLLFQGCHFEGYRAVVRLQADNDNVQNVTFDNCTFNGIGDQGVVTTNNKKADMQNVTLKNSTVMNIVMFADFRASANPMQVNVENCTFCYAPMETNANANTPLFRFGSNDVTLTVTSSLFGPSMASKESKGGDIITYTAGTVGSIFLNASKATVNVSKSFKTDFGWWADDKGTTYPIDGLQELGMSETELWQSPSTGDFKVIGNIGESGIGDPRWQ</sequence>
<evidence type="ECO:0000313" key="4">
    <source>
        <dbReference type="Proteomes" id="UP000007486"/>
    </source>
</evidence>
<keyword evidence="1" id="KW-0732">Signal</keyword>
<dbReference type="eggNOG" id="ENOG502Z9WI">
    <property type="taxonomic scope" value="Bacteria"/>
</dbReference>
<name>F0R7A9_PHOSB</name>
<dbReference type="SUPFAM" id="SSF51126">
    <property type="entry name" value="Pectin lyase-like"/>
    <property type="match status" value="1"/>
</dbReference>
<dbReference type="HOGENOM" id="CLU_462850_0_0_10"/>
<dbReference type="OrthoDB" id="691503at2"/>
<dbReference type="RefSeq" id="WP_013618361.1">
    <property type="nucleotide sequence ID" value="NC_015164.1"/>
</dbReference>
<dbReference type="InterPro" id="IPR012334">
    <property type="entry name" value="Pectin_lyas_fold"/>
</dbReference>
<reference evidence="3 4" key="1">
    <citation type="journal article" date="2011" name="Stand. Genomic Sci.">
        <title>Complete genome sequence of Bacteroides salanitronis type strain (BL78).</title>
        <authorList>
            <person name="Gronow S."/>
            <person name="Held B."/>
            <person name="Lucas S."/>
            <person name="Lapidus A."/>
            <person name="Del Rio T.G."/>
            <person name="Nolan M."/>
            <person name="Tice H."/>
            <person name="Deshpande S."/>
            <person name="Cheng J.F."/>
            <person name="Pitluck S."/>
            <person name="Liolios K."/>
            <person name="Pagani I."/>
            <person name="Ivanova N."/>
            <person name="Mavromatis K."/>
            <person name="Pati A."/>
            <person name="Tapia R."/>
            <person name="Han C."/>
            <person name="Goodwin L."/>
            <person name="Chen A."/>
            <person name="Palaniappan K."/>
            <person name="Land M."/>
            <person name="Hauser L."/>
            <person name="Chang Y.J."/>
            <person name="Jeffries C.D."/>
            <person name="Brambilla E.M."/>
            <person name="Rohde M."/>
            <person name="Goker M."/>
            <person name="Detter J.C."/>
            <person name="Woyke T."/>
            <person name="Bristow J."/>
            <person name="Markowitz V."/>
            <person name="Hugenholtz P."/>
            <person name="Kyrpides N.C."/>
            <person name="Klenk H.P."/>
            <person name="Eisen J.A."/>
        </authorList>
    </citation>
    <scope>NUCLEOTIDE SEQUENCE [LARGE SCALE GENOMIC DNA]</scope>
    <source>
        <strain evidence="3 4">DSM 18170</strain>
    </source>
</reference>
<feature type="chain" id="PRO_5003255675" description="Fibronectin type-III domain-containing protein" evidence="1">
    <location>
        <begin position="22"/>
        <end position="589"/>
    </location>
</feature>
<dbReference type="PROSITE" id="PS50853">
    <property type="entry name" value="FN3"/>
    <property type="match status" value="1"/>
</dbReference>
<dbReference type="Proteomes" id="UP000007486">
    <property type="component" value="Chromosome"/>
</dbReference>
<dbReference type="AlphaFoldDB" id="F0R7A9"/>
<dbReference type="InterPro" id="IPR011050">
    <property type="entry name" value="Pectin_lyase_fold/virulence"/>
</dbReference>
<feature type="domain" description="Fibronectin type-III" evidence="2">
    <location>
        <begin position="32"/>
        <end position="134"/>
    </location>
</feature>
<dbReference type="PROSITE" id="PS51257">
    <property type="entry name" value="PROKAR_LIPOPROTEIN"/>
    <property type="match status" value="1"/>
</dbReference>
<protein>
    <recommendedName>
        <fullName evidence="2">Fibronectin type-III domain-containing protein</fullName>
    </recommendedName>
</protein>
<evidence type="ECO:0000313" key="3">
    <source>
        <dbReference type="EMBL" id="ADY36936.1"/>
    </source>
</evidence>